<evidence type="ECO:0000313" key="3">
    <source>
        <dbReference type="Proteomes" id="UP000500938"/>
    </source>
</evidence>
<feature type="chain" id="PRO_5026651822" evidence="1">
    <location>
        <begin position="28"/>
        <end position="386"/>
    </location>
</feature>
<dbReference type="KEGG" id="ggr:HKW67_07090"/>
<accession>A0A6M4IMI1</accession>
<dbReference type="Gene3D" id="2.40.160.60">
    <property type="entry name" value="Outer membrane protein transport protein (OMPP1/FadL/TodX)"/>
    <property type="match status" value="1"/>
</dbReference>
<protein>
    <submittedName>
        <fullName evidence="2">Uncharacterized protein</fullName>
    </submittedName>
</protein>
<feature type="signal peptide" evidence="1">
    <location>
        <begin position="1"/>
        <end position="27"/>
    </location>
</feature>
<keyword evidence="1" id="KW-0732">Signal</keyword>
<dbReference type="Proteomes" id="UP000500938">
    <property type="component" value="Chromosome"/>
</dbReference>
<dbReference type="SUPFAM" id="SSF56935">
    <property type="entry name" value="Porins"/>
    <property type="match status" value="1"/>
</dbReference>
<dbReference type="AlphaFoldDB" id="A0A6M4IMI1"/>
<proteinExistence type="predicted"/>
<name>A0A6M4IMI1_9BACT</name>
<dbReference type="RefSeq" id="WP_171224714.1">
    <property type="nucleotide sequence ID" value="NZ_CP053085.1"/>
</dbReference>
<dbReference type="EMBL" id="CP053085">
    <property type="protein sequence ID" value="QJR35285.1"/>
    <property type="molecule type" value="Genomic_DNA"/>
</dbReference>
<sequence>MIRLRLRSFASPASLALLAAMASTASAQGSIGSQGFGYPVGGGSIRTNGTGGAFAEFDALTPTNPAALGGIARTVITAQAEPELRKLTVNGVSEKSTLQRIPLIMLIFPARHGVAVGLSATSFLDRTFSTTTTGSALIDGKTVPTTDQTEVRGAINDLRAGAGWQVSPRFRVGIAGHLYTGENRATRERTFADTLAFGSVLDSSRVTYFGTALSVGGEATLGKGFTAMASYRRGNELNARVRDTVVSTASAPSRTGVALRYDGIVGSVFAVGLEQISWSDMASLGSANSSSTDAMNWHAGAEVAGPKFRGLPLLVRAGYARNELPFGVLGQIAKENRLTAGLGVPVAGEDATLDLSVQRANRTMSGSGFKESAWLLGIGVQIRPRN</sequence>
<reference evidence="2 3" key="1">
    <citation type="submission" date="2020-05" db="EMBL/GenBank/DDBJ databases">
        <title>Complete genome sequence of Gemmatimonas greenlandica TET16.</title>
        <authorList>
            <person name="Zeng Y."/>
        </authorList>
    </citation>
    <scope>NUCLEOTIDE SEQUENCE [LARGE SCALE GENOMIC DNA]</scope>
    <source>
        <strain evidence="2 3">TET16</strain>
    </source>
</reference>
<organism evidence="2 3">
    <name type="scientific">Gemmatimonas groenlandica</name>
    <dbReference type="NCBI Taxonomy" id="2732249"/>
    <lineage>
        <taxon>Bacteria</taxon>
        <taxon>Pseudomonadati</taxon>
        <taxon>Gemmatimonadota</taxon>
        <taxon>Gemmatimonadia</taxon>
        <taxon>Gemmatimonadales</taxon>
        <taxon>Gemmatimonadaceae</taxon>
        <taxon>Gemmatimonas</taxon>
    </lineage>
</organism>
<gene>
    <name evidence="2" type="ORF">HKW67_07090</name>
</gene>
<keyword evidence="3" id="KW-1185">Reference proteome</keyword>
<evidence type="ECO:0000256" key="1">
    <source>
        <dbReference type="SAM" id="SignalP"/>
    </source>
</evidence>
<evidence type="ECO:0000313" key="2">
    <source>
        <dbReference type="EMBL" id="QJR35285.1"/>
    </source>
</evidence>